<feature type="domain" description="LysM" evidence="2">
    <location>
        <begin position="8"/>
        <end position="53"/>
    </location>
</feature>
<dbReference type="InterPro" id="IPR044927">
    <property type="entry name" value="Endonuclea_NS_2"/>
</dbReference>
<feature type="compositionally biased region" description="Basic and acidic residues" evidence="1">
    <location>
        <begin position="159"/>
        <end position="169"/>
    </location>
</feature>
<dbReference type="Gene3D" id="3.10.350.10">
    <property type="entry name" value="LysM domain"/>
    <property type="match status" value="1"/>
</dbReference>
<sequence>MADSRYASTYTVRPGDNLSRIAANRKGLSADSLAWVNGIPVNGTLRVGQKLRVPTQAWLDANRVRARDTFGRVGGLGMYLGTHNGELPIPRSPDDPSFRDIDTAHPPSISEQLSAKVQTIELNGYRYSIDRIGRVQNVHGEIPSEAEEKRSRKVQAEAGGKDRLRTDDGGHYIASRFGGAPVPINHFPQDSGINRGQYRVIENQWDEARKAGKRVTVDITPHYSGASLRPDRLDVVWYIDGKKYRQMVGNHRRSK</sequence>
<evidence type="ECO:0000259" key="2">
    <source>
        <dbReference type="PROSITE" id="PS51782"/>
    </source>
</evidence>
<dbReference type="InterPro" id="IPR044929">
    <property type="entry name" value="DNA/RNA_non-sp_Endonuclease_sf"/>
</dbReference>
<evidence type="ECO:0000256" key="1">
    <source>
        <dbReference type="SAM" id="MobiDB-lite"/>
    </source>
</evidence>
<protein>
    <submittedName>
        <fullName evidence="3">LysM peptidoglycan-binding domain-containing protein</fullName>
    </submittedName>
</protein>
<dbReference type="PROSITE" id="PS51782">
    <property type="entry name" value="LYSM"/>
    <property type="match status" value="1"/>
</dbReference>
<dbReference type="RefSeq" id="WP_214624154.1">
    <property type="nucleotide sequence ID" value="NZ_JAHGAW010000008.1"/>
</dbReference>
<proteinExistence type="predicted"/>
<comment type="caution">
    <text evidence="3">The sequence shown here is derived from an EMBL/GenBank/DDBJ whole genome shotgun (WGS) entry which is preliminary data.</text>
</comment>
<name>A0A9X1IS88_9SPHN</name>
<dbReference type="EMBL" id="JAHGAW010000008">
    <property type="protein sequence ID" value="MBT2187905.1"/>
    <property type="molecule type" value="Genomic_DNA"/>
</dbReference>
<dbReference type="CDD" id="cd00118">
    <property type="entry name" value="LysM"/>
    <property type="match status" value="1"/>
</dbReference>
<dbReference type="InterPro" id="IPR036779">
    <property type="entry name" value="LysM_dom_sf"/>
</dbReference>
<dbReference type="Pfam" id="PF13930">
    <property type="entry name" value="Endonuclea_NS_2"/>
    <property type="match status" value="1"/>
</dbReference>
<dbReference type="SMART" id="SM00257">
    <property type="entry name" value="LysM"/>
    <property type="match status" value="1"/>
</dbReference>
<accession>A0A9X1IS88</accession>
<feature type="region of interest" description="Disordered" evidence="1">
    <location>
        <begin position="142"/>
        <end position="169"/>
    </location>
</feature>
<dbReference type="Gene3D" id="3.40.570.10">
    <property type="entry name" value="Extracellular Endonuclease, subunit A"/>
    <property type="match status" value="1"/>
</dbReference>
<dbReference type="InterPro" id="IPR018392">
    <property type="entry name" value="LysM"/>
</dbReference>
<evidence type="ECO:0000313" key="4">
    <source>
        <dbReference type="Proteomes" id="UP001138757"/>
    </source>
</evidence>
<evidence type="ECO:0000313" key="3">
    <source>
        <dbReference type="EMBL" id="MBT2187905.1"/>
    </source>
</evidence>
<gene>
    <name evidence="3" type="ORF">KK488_13205</name>
</gene>
<keyword evidence="4" id="KW-1185">Reference proteome</keyword>
<dbReference type="SUPFAM" id="SSF54106">
    <property type="entry name" value="LysM domain"/>
    <property type="match status" value="1"/>
</dbReference>
<organism evidence="3 4">
    <name type="scientific">Sphingobium nicotianae</name>
    <dbReference type="NCBI Taxonomy" id="2782607"/>
    <lineage>
        <taxon>Bacteria</taxon>
        <taxon>Pseudomonadati</taxon>
        <taxon>Pseudomonadota</taxon>
        <taxon>Alphaproteobacteria</taxon>
        <taxon>Sphingomonadales</taxon>
        <taxon>Sphingomonadaceae</taxon>
        <taxon>Sphingobium</taxon>
    </lineage>
</organism>
<dbReference type="Pfam" id="PF01476">
    <property type="entry name" value="LysM"/>
    <property type="match status" value="1"/>
</dbReference>
<dbReference type="Proteomes" id="UP001138757">
    <property type="component" value="Unassembled WGS sequence"/>
</dbReference>
<dbReference type="AlphaFoldDB" id="A0A9X1IS88"/>
<reference evidence="3" key="1">
    <citation type="submission" date="2021-05" db="EMBL/GenBank/DDBJ databases">
        <title>Genome of Sphingobium sp. strain.</title>
        <authorList>
            <person name="Fan R."/>
        </authorList>
    </citation>
    <scope>NUCLEOTIDE SEQUENCE</scope>
    <source>
        <strain evidence="3">H33</strain>
    </source>
</reference>